<feature type="transmembrane region" description="Helical" evidence="5">
    <location>
        <begin position="138"/>
        <end position="159"/>
    </location>
</feature>
<keyword evidence="4 5" id="KW-0472">Membrane</keyword>
<evidence type="ECO:0000313" key="7">
    <source>
        <dbReference type="Proteomes" id="UP000036520"/>
    </source>
</evidence>
<dbReference type="PANTHER" id="PTHR10361:SF24">
    <property type="entry name" value="P3 PROTEIN"/>
    <property type="match status" value="1"/>
</dbReference>
<gene>
    <name evidence="6" type="ORF">CA2015_3825</name>
</gene>
<dbReference type="InterPro" id="IPR038770">
    <property type="entry name" value="Na+/solute_symporter_sf"/>
</dbReference>
<keyword evidence="7" id="KW-1185">Reference proteome</keyword>
<evidence type="ECO:0000256" key="2">
    <source>
        <dbReference type="ARBA" id="ARBA00022692"/>
    </source>
</evidence>
<dbReference type="STRING" id="320787.CA2015_3825"/>
<protein>
    <submittedName>
        <fullName evidence="6">Sodium-dependent transporter</fullName>
    </submittedName>
</protein>
<dbReference type="Proteomes" id="UP000036520">
    <property type="component" value="Chromosome"/>
</dbReference>
<dbReference type="PANTHER" id="PTHR10361">
    <property type="entry name" value="SODIUM-BILE ACID COTRANSPORTER"/>
    <property type="match status" value="1"/>
</dbReference>
<feature type="transmembrane region" description="Helical" evidence="5">
    <location>
        <begin position="171"/>
        <end position="188"/>
    </location>
</feature>
<dbReference type="RefSeq" id="WP_048643321.1">
    <property type="nucleotide sequence ID" value="NZ_CAXBGM010000132.1"/>
</dbReference>
<feature type="transmembrane region" description="Helical" evidence="5">
    <location>
        <begin position="6"/>
        <end position="28"/>
    </location>
</feature>
<keyword evidence="2 5" id="KW-0812">Transmembrane</keyword>
<dbReference type="InterPro" id="IPR002657">
    <property type="entry name" value="BilAc:Na_symport/Acr3"/>
</dbReference>
<dbReference type="AlphaFoldDB" id="A0A0H4PJG9"/>
<dbReference type="InterPro" id="IPR004710">
    <property type="entry name" value="Bilac:Na_transpt"/>
</dbReference>
<name>A0A0H4PJG9_9BACT</name>
<sequence length="291" mass="30924">MESNVLTAVFLPLALAFIMLGMGLTLSLKDFKNIFVSPKALSLGLFCQLIMLPVLGFILILAFGLSGSMAVGVMIIASCPGGPTSNMITHLCKGDTALSISLTAMSSIITIVTIPLYINYSIIFFGEEGTVALPVLQTIVQITGVTLVPVAIGMFLKHLFPALSQKADKTVRIASIVFFVIIVGGAIFKEKDNIIGFFAEAGPVTLILNVLTFGFAFLLAKLFALPYKQQISISIESGIQNGTLGIMIAATLLQNSAMVIPVVIYSLIMFIASILVIVFAGKNEKPELASN</sequence>
<feature type="transmembrane region" description="Helical" evidence="5">
    <location>
        <begin position="96"/>
        <end position="118"/>
    </location>
</feature>
<feature type="transmembrane region" description="Helical" evidence="5">
    <location>
        <begin position="40"/>
        <end position="63"/>
    </location>
</feature>
<dbReference type="GO" id="GO:0016020">
    <property type="term" value="C:membrane"/>
    <property type="evidence" value="ECO:0007669"/>
    <property type="project" value="UniProtKB-SubCell"/>
</dbReference>
<evidence type="ECO:0000256" key="5">
    <source>
        <dbReference type="SAM" id="Phobius"/>
    </source>
</evidence>
<comment type="subcellular location">
    <subcellularLocation>
        <location evidence="1">Membrane</location>
        <topology evidence="1">Multi-pass membrane protein</topology>
    </subcellularLocation>
</comment>
<evidence type="ECO:0000256" key="4">
    <source>
        <dbReference type="ARBA" id="ARBA00023136"/>
    </source>
</evidence>
<evidence type="ECO:0000256" key="1">
    <source>
        <dbReference type="ARBA" id="ARBA00004141"/>
    </source>
</evidence>
<proteinExistence type="predicted"/>
<organism evidence="6 7">
    <name type="scientific">Cyclobacterium amurskyense</name>
    <dbReference type="NCBI Taxonomy" id="320787"/>
    <lineage>
        <taxon>Bacteria</taxon>
        <taxon>Pseudomonadati</taxon>
        <taxon>Bacteroidota</taxon>
        <taxon>Cytophagia</taxon>
        <taxon>Cytophagales</taxon>
        <taxon>Cyclobacteriaceae</taxon>
        <taxon>Cyclobacterium</taxon>
    </lineage>
</organism>
<dbReference type="Gene3D" id="1.20.1530.20">
    <property type="match status" value="1"/>
</dbReference>
<dbReference type="KEGG" id="camu:CA2015_3825"/>
<feature type="transmembrane region" description="Helical" evidence="5">
    <location>
        <begin position="194"/>
        <end position="219"/>
    </location>
</feature>
<keyword evidence="3 5" id="KW-1133">Transmembrane helix</keyword>
<dbReference type="Pfam" id="PF01758">
    <property type="entry name" value="SBF"/>
    <property type="match status" value="1"/>
</dbReference>
<dbReference type="OrthoDB" id="9806785at2"/>
<dbReference type="EMBL" id="CP012040">
    <property type="protein sequence ID" value="AKP53195.1"/>
    <property type="molecule type" value="Genomic_DNA"/>
</dbReference>
<evidence type="ECO:0000256" key="3">
    <source>
        <dbReference type="ARBA" id="ARBA00022989"/>
    </source>
</evidence>
<evidence type="ECO:0000313" key="6">
    <source>
        <dbReference type="EMBL" id="AKP53195.1"/>
    </source>
</evidence>
<accession>A0A0H4PJG9</accession>
<reference evidence="6 7" key="1">
    <citation type="submission" date="2015-07" db="EMBL/GenBank/DDBJ databases">
        <authorList>
            <person name="Kim K.M."/>
        </authorList>
    </citation>
    <scope>NUCLEOTIDE SEQUENCE [LARGE SCALE GENOMIC DNA]</scope>
    <source>
        <strain evidence="6 7">KCTC 12363</strain>
    </source>
</reference>
<feature type="transmembrane region" description="Helical" evidence="5">
    <location>
        <begin position="259"/>
        <end position="281"/>
    </location>
</feature>